<name>A0A2M8L2R8_9BACT</name>
<feature type="transmembrane region" description="Helical" evidence="1">
    <location>
        <begin position="356"/>
        <end position="376"/>
    </location>
</feature>
<accession>A0A2M8L2R8</accession>
<evidence type="ECO:0008006" key="4">
    <source>
        <dbReference type="Google" id="ProtNLM"/>
    </source>
</evidence>
<sequence>MKKCSYFSKDLIFLMLAVVLSFFSWRSLVRPGYFPMHDDMQAMRVLQLNKCLRDGQIPCRWVPDMGYGYGYPQFNYYSPLPYYVMEGFHLLGFSILDSVKIGFILSFLLSAVTMFFLGKSLWGNWGGLVSSVFYTYAPYRAMDVYNRGAAGELWSLVFFPLIFWAIYKIFKEERRIYLVWLAVAAGGLLLAHNISSMIFLPFVACWSLLLLFIYKKWSVVPKLLLAAVWGIGLAAFFVLPMIFERKFVHTETLLMGYFNYLAHFVSWRQLFFSTHWGYSSSILGPNDDVSFSLGLLHWLLTPLAVILAFWKRKDRKSLLIILFLFGGGLLATFMTHLRSSFIWNNLSVLAWLQFPWRFLVITIFLFSLLAGGVIKFASQKKALLSLPLIFLVIFLNAGFFRPARWYDLTDQEKFSGELWEKQLTISIFDYLPIFAKMPPDKKAPEEPIFIEGKGEVISYQKGTSWQKGEIEISEKATLRLPFFYFPGWEVYVDDQKTDFSYDNFLGLVTFSLSEGKHQIYARLNDTPIRKTSNIVSTISILALFSFPFWQLKLKNVED</sequence>
<evidence type="ECO:0000256" key="1">
    <source>
        <dbReference type="SAM" id="Phobius"/>
    </source>
</evidence>
<feature type="transmembrane region" description="Helical" evidence="1">
    <location>
        <begin position="177"/>
        <end position="203"/>
    </location>
</feature>
<evidence type="ECO:0000313" key="3">
    <source>
        <dbReference type="Proteomes" id="UP000231474"/>
    </source>
</evidence>
<feature type="transmembrane region" description="Helical" evidence="1">
    <location>
        <begin position="317"/>
        <end position="336"/>
    </location>
</feature>
<keyword evidence="1" id="KW-0812">Transmembrane</keyword>
<gene>
    <name evidence="2" type="ORF">COU95_03495</name>
</gene>
<reference evidence="3" key="1">
    <citation type="submission" date="2017-09" db="EMBL/GenBank/DDBJ databases">
        <title>Depth-based differentiation of microbial function through sediment-hosted aquifers and enrichment of novel symbionts in the deep terrestrial subsurface.</title>
        <authorList>
            <person name="Probst A.J."/>
            <person name="Ladd B."/>
            <person name="Jarett J.K."/>
            <person name="Geller-Mcgrath D.E."/>
            <person name="Sieber C.M.K."/>
            <person name="Emerson J.B."/>
            <person name="Anantharaman K."/>
            <person name="Thomas B.C."/>
            <person name="Malmstrom R."/>
            <person name="Stieglmeier M."/>
            <person name="Klingl A."/>
            <person name="Woyke T."/>
            <person name="Ryan C.M."/>
            <person name="Banfield J.F."/>
        </authorList>
    </citation>
    <scope>NUCLEOTIDE SEQUENCE [LARGE SCALE GENOMIC DNA]</scope>
</reference>
<feature type="transmembrane region" description="Helical" evidence="1">
    <location>
        <begin position="291"/>
        <end position="310"/>
    </location>
</feature>
<keyword evidence="1" id="KW-1133">Transmembrane helix</keyword>
<proteinExistence type="predicted"/>
<organism evidence="2 3">
    <name type="scientific">Candidatus Shapirobacteria bacterium CG10_big_fil_rev_8_21_14_0_10_40_9</name>
    <dbReference type="NCBI Taxonomy" id="1974888"/>
    <lineage>
        <taxon>Bacteria</taxon>
        <taxon>Candidatus Shapironibacteriota</taxon>
    </lineage>
</organism>
<protein>
    <recommendedName>
        <fullName evidence="4">Membrane protein 6-pyruvoyl-tetrahydropterin synthase-related domain-containing protein</fullName>
    </recommendedName>
</protein>
<dbReference type="AlphaFoldDB" id="A0A2M8L2R8"/>
<feature type="transmembrane region" description="Helical" evidence="1">
    <location>
        <begin position="383"/>
        <end position="400"/>
    </location>
</feature>
<comment type="caution">
    <text evidence="2">The sequence shown here is derived from an EMBL/GenBank/DDBJ whole genome shotgun (WGS) entry which is preliminary data.</text>
</comment>
<feature type="transmembrane region" description="Helical" evidence="1">
    <location>
        <begin position="153"/>
        <end position="170"/>
    </location>
</feature>
<feature type="transmembrane region" description="Helical" evidence="1">
    <location>
        <begin position="223"/>
        <end position="242"/>
    </location>
</feature>
<feature type="transmembrane region" description="Helical" evidence="1">
    <location>
        <begin position="254"/>
        <end position="271"/>
    </location>
</feature>
<dbReference type="EMBL" id="PFEK01000067">
    <property type="protein sequence ID" value="PJE67234.1"/>
    <property type="molecule type" value="Genomic_DNA"/>
</dbReference>
<keyword evidence="1" id="KW-0472">Membrane</keyword>
<dbReference type="Proteomes" id="UP000231474">
    <property type="component" value="Unassembled WGS sequence"/>
</dbReference>
<evidence type="ECO:0000313" key="2">
    <source>
        <dbReference type="EMBL" id="PJE67234.1"/>
    </source>
</evidence>